<keyword evidence="1" id="KW-0614">Plasmid</keyword>
<accession>A0A068SZT6</accession>
<dbReference type="HOGENOM" id="CLU_2719510_0_0_5"/>
<name>A0A068SZT6_NEOGA</name>
<sequence length="75" mass="8548">MLVNRWEKPLILERDGLRVTITSTEEGVNWLAHEPGQANQAWQHAWQTCRAVHEGRLPAEEARSAVLLAAANRRH</sequence>
<dbReference type="RefSeq" id="WP_041365260.1">
    <property type="nucleotide sequence ID" value="NZ_HG938354.1"/>
</dbReference>
<evidence type="ECO:0000313" key="2">
    <source>
        <dbReference type="Proteomes" id="UP000028181"/>
    </source>
</evidence>
<geneLocation type="plasmid" evidence="2">
    <name>II</name>
</geneLocation>
<dbReference type="Gene3D" id="6.10.250.730">
    <property type="match status" value="1"/>
</dbReference>
<proteinExistence type="predicted"/>
<dbReference type="OrthoDB" id="8373567at2"/>
<evidence type="ECO:0008006" key="3">
    <source>
        <dbReference type="Google" id="ProtNLM"/>
    </source>
</evidence>
<organism evidence="1 2">
    <name type="scientific">Neorhizobium galegae bv. orientalis str. HAMBI 540</name>
    <dbReference type="NCBI Taxonomy" id="1028800"/>
    <lineage>
        <taxon>Bacteria</taxon>
        <taxon>Pseudomonadati</taxon>
        <taxon>Pseudomonadota</taxon>
        <taxon>Alphaproteobacteria</taxon>
        <taxon>Hyphomicrobiales</taxon>
        <taxon>Rhizobiaceae</taxon>
        <taxon>Rhizobium/Agrobacterium group</taxon>
        <taxon>Neorhizobium</taxon>
    </lineage>
</organism>
<gene>
    <name evidence="1" type="ORF">RG540_PA10070</name>
</gene>
<dbReference type="Proteomes" id="UP000028181">
    <property type="component" value="Plasmid pHAMBI540a"/>
</dbReference>
<dbReference type="EMBL" id="HG938354">
    <property type="protein sequence ID" value="CDN51683.1"/>
    <property type="molecule type" value="Genomic_DNA"/>
</dbReference>
<dbReference type="eggNOG" id="ENOG5032QEE">
    <property type="taxonomic scope" value="Bacteria"/>
</dbReference>
<protein>
    <recommendedName>
        <fullName evidence="3">DUF982 domain-containing protein</fullName>
    </recommendedName>
</protein>
<evidence type="ECO:0000313" key="1">
    <source>
        <dbReference type="EMBL" id="CDN51683.1"/>
    </source>
</evidence>
<reference evidence="2" key="1">
    <citation type="journal article" date="2014" name="BMC Genomics">
        <title>Genome sequencing of two Neorhizobium galegae strains reveals a noeT gene responsible for the unusual acetylation of the nodulation factors.</title>
        <authorList>
            <person name="Osterman J."/>
            <person name="Marsh J."/>
            <person name="Laine P.K."/>
            <person name="Zeng Z."/>
            <person name="Alatalo E."/>
            <person name="Sullivan J.T."/>
            <person name="Young J.P."/>
            <person name="Thomas-Oates J."/>
            <person name="Paulin L."/>
            <person name="Lindstrom K."/>
        </authorList>
    </citation>
    <scope>NUCLEOTIDE SEQUENCE [LARGE SCALE GENOMIC DNA]</scope>
    <source>
        <strain evidence="2">HAMBI 540</strain>
    </source>
</reference>
<dbReference type="Pfam" id="PF06169">
    <property type="entry name" value="DUF982"/>
    <property type="match status" value="1"/>
</dbReference>
<dbReference type="KEGG" id="ngg:RG540_PA10070"/>
<dbReference type="InterPro" id="IPR010385">
    <property type="entry name" value="DUF982"/>
</dbReference>
<dbReference type="GeneID" id="31562739"/>
<dbReference type="AlphaFoldDB" id="A0A068SZT6"/>
<keyword evidence="2" id="KW-1185">Reference proteome</keyword>